<dbReference type="EMBL" id="CM043019">
    <property type="protein sequence ID" value="KAI4460695.1"/>
    <property type="molecule type" value="Genomic_DNA"/>
</dbReference>
<accession>A0ACB9T1K0</accession>
<gene>
    <name evidence="1" type="ORF">MML48_5g00004518</name>
</gene>
<name>A0ACB9T1K0_HOLOL</name>
<reference evidence="1" key="1">
    <citation type="submission" date="2022-04" db="EMBL/GenBank/DDBJ databases">
        <title>Chromosome-scale genome assembly of Holotrichia oblita Faldermann.</title>
        <authorList>
            <person name="Rongchong L."/>
        </authorList>
    </citation>
    <scope>NUCLEOTIDE SEQUENCE</scope>
    <source>
        <strain evidence="1">81SQS9</strain>
    </source>
</reference>
<keyword evidence="1" id="KW-0675">Receptor</keyword>
<keyword evidence="2" id="KW-1185">Reference proteome</keyword>
<sequence length="176" mass="19525">MPPPPISVKKVDPGWNDPPTLNYTASNPPPKSRITNKRVAFPLSSNQSSPLSPGLSQAKLPPTAMTPPALEQLTGDHISSTVSLKEVLLNVETVLNDVGDSDFVKSKLEVLEVMWKEKKLNPTLQKLVLDMSRYIADGNMEKANEIQLKLMMEEQSLCEPWLVGFKHLISLENPKK</sequence>
<evidence type="ECO:0000313" key="2">
    <source>
        <dbReference type="Proteomes" id="UP001056778"/>
    </source>
</evidence>
<proteinExistence type="predicted"/>
<dbReference type="Proteomes" id="UP001056778">
    <property type="component" value="Chromosome 5"/>
</dbReference>
<protein>
    <submittedName>
        <fullName evidence="1">Steroid receptor rna activator (Sra1)</fullName>
    </submittedName>
</protein>
<evidence type="ECO:0000313" key="1">
    <source>
        <dbReference type="EMBL" id="KAI4460695.1"/>
    </source>
</evidence>
<organism evidence="1 2">
    <name type="scientific">Holotrichia oblita</name>
    <name type="common">Chafer beetle</name>
    <dbReference type="NCBI Taxonomy" id="644536"/>
    <lineage>
        <taxon>Eukaryota</taxon>
        <taxon>Metazoa</taxon>
        <taxon>Ecdysozoa</taxon>
        <taxon>Arthropoda</taxon>
        <taxon>Hexapoda</taxon>
        <taxon>Insecta</taxon>
        <taxon>Pterygota</taxon>
        <taxon>Neoptera</taxon>
        <taxon>Endopterygota</taxon>
        <taxon>Coleoptera</taxon>
        <taxon>Polyphaga</taxon>
        <taxon>Scarabaeiformia</taxon>
        <taxon>Scarabaeidae</taxon>
        <taxon>Melolonthinae</taxon>
        <taxon>Holotrichia</taxon>
    </lineage>
</organism>
<comment type="caution">
    <text evidence="1">The sequence shown here is derived from an EMBL/GenBank/DDBJ whole genome shotgun (WGS) entry which is preliminary data.</text>
</comment>